<sequence length="61" mass="6622">EKSHLGLEDYPNKTSVDGLPGQNPCPPEHNICTINFTQKEACAQDSQQLCVSSTEETSGIM</sequence>
<feature type="region of interest" description="Disordered" evidence="1">
    <location>
        <begin position="1"/>
        <end position="22"/>
    </location>
</feature>
<evidence type="ECO:0000313" key="3">
    <source>
        <dbReference type="Proteomes" id="UP000054081"/>
    </source>
</evidence>
<dbReference type="STRING" id="9238.A0A093RHZ4"/>
<dbReference type="Proteomes" id="UP000054081">
    <property type="component" value="Unassembled WGS sequence"/>
</dbReference>
<dbReference type="AlphaFoldDB" id="A0A093RHZ4"/>
<feature type="non-terminal residue" evidence="2">
    <location>
        <position position="61"/>
    </location>
</feature>
<dbReference type="EMBL" id="KL225291">
    <property type="protein sequence ID" value="KFW70534.1"/>
    <property type="molecule type" value="Genomic_DNA"/>
</dbReference>
<evidence type="ECO:0000313" key="2">
    <source>
        <dbReference type="EMBL" id="KFW70534.1"/>
    </source>
</evidence>
<reference evidence="2 3" key="1">
    <citation type="submission" date="2014-04" db="EMBL/GenBank/DDBJ databases">
        <title>Genome evolution of avian class.</title>
        <authorList>
            <person name="Zhang G."/>
            <person name="Li C."/>
        </authorList>
    </citation>
    <scope>NUCLEOTIDE SEQUENCE [LARGE SCALE GENOMIC DNA]</scope>
    <source>
        <strain evidence="2">BGI_AS28</strain>
    </source>
</reference>
<accession>A0A093RHZ4</accession>
<gene>
    <name evidence="2" type="ORF">AS28_01898</name>
</gene>
<keyword evidence="3" id="KW-1185">Reference proteome</keyword>
<name>A0A093RHZ4_PYGAD</name>
<protein>
    <submittedName>
        <fullName evidence="2">Uncharacterized protein</fullName>
    </submittedName>
</protein>
<organism evidence="2 3">
    <name type="scientific">Pygoscelis adeliae</name>
    <name type="common">Adelie penguin</name>
    <dbReference type="NCBI Taxonomy" id="9238"/>
    <lineage>
        <taxon>Eukaryota</taxon>
        <taxon>Metazoa</taxon>
        <taxon>Chordata</taxon>
        <taxon>Craniata</taxon>
        <taxon>Vertebrata</taxon>
        <taxon>Euteleostomi</taxon>
        <taxon>Archelosauria</taxon>
        <taxon>Archosauria</taxon>
        <taxon>Dinosauria</taxon>
        <taxon>Saurischia</taxon>
        <taxon>Theropoda</taxon>
        <taxon>Coelurosauria</taxon>
        <taxon>Aves</taxon>
        <taxon>Neognathae</taxon>
        <taxon>Neoaves</taxon>
        <taxon>Aequornithes</taxon>
        <taxon>Sphenisciformes</taxon>
        <taxon>Spheniscidae</taxon>
        <taxon>Pygoscelis</taxon>
    </lineage>
</organism>
<feature type="compositionally biased region" description="Basic and acidic residues" evidence="1">
    <location>
        <begin position="1"/>
        <end position="11"/>
    </location>
</feature>
<proteinExistence type="predicted"/>
<evidence type="ECO:0000256" key="1">
    <source>
        <dbReference type="SAM" id="MobiDB-lite"/>
    </source>
</evidence>
<feature type="non-terminal residue" evidence="2">
    <location>
        <position position="1"/>
    </location>
</feature>